<evidence type="ECO:0000313" key="3">
    <source>
        <dbReference type="Proteomes" id="UP000220251"/>
    </source>
</evidence>
<dbReference type="PANTHER" id="PTHR32385">
    <property type="entry name" value="MANNOSYL PHOSPHORYLINOSITOL CERAMIDE SYNTHASE"/>
    <property type="match status" value="1"/>
</dbReference>
<dbReference type="EMBL" id="CWGJ01000011">
    <property type="protein sequence ID" value="CRX38272.1"/>
    <property type="molecule type" value="Genomic_DNA"/>
</dbReference>
<reference evidence="3" key="1">
    <citation type="submission" date="2015-06" db="EMBL/GenBank/DDBJ databases">
        <authorList>
            <person name="Bertelli C."/>
        </authorList>
    </citation>
    <scope>NUCLEOTIDE SEQUENCE [LARGE SCALE GENOMIC DNA]</scope>
    <source>
        <strain evidence="3">CRIB-30</strain>
    </source>
</reference>
<protein>
    <submittedName>
        <fullName evidence="2">Capsular polysaccharide synthesis protein</fullName>
    </submittedName>
</protein>
<dbReference type="Pfam" id="PF04488">
    <property type="entry name" value="Gly_transf_sug"/>
    <property type="match status" value="1"/>
</dbReference>
<name>A0A0H5DPD1_9BACT</name>
<dbReference type="RefSeq" id="WP_098038116.1">
    <property type="nucleotide sequence ID" value="NZ_CWGJ01000011.1"/>
</dbReference>
<keyword evidence="3" id="KW-1185">Reference proteome</keyword>
<gene>
    <name evidence="2" type="ORF">ELAC_0923</name>
</gene>
<dbReference type="SUPFAM" id="SSF53448">
    <property type="entry name" value="Nucleotide-diphospho-sugar transferases"/>
    <property type="match status" value="1"/>
</dbReference>
<dbReference type="InterPro" id="IPR007577">
    <property type="entry name" value="GlycoTrfase_DXD_sugar-bd_CS"/>
</dbReference>
<dbReference type="InterPro" id="IPR051706">
    <property type="entry name" value="Glycosyltransferase_domain"/>
</dbReference>
<dbReference type="GO" id="GO:0016020">
    <property type="term" value="C:membrane"/>
    <property type="evidence" value="ECO:0007669"/>
    <property type="project" value="GOC"/>
</dbReference>
<proteinExistence type="predicted"/>
<dbReference type="PANTHER" id="PTHR32385:SF15">
    <property type="entry name" value="INOSITOL PHOSPHOCERAMIDE MANNOSYLTRANSFERASE 1"/>
    <property type="match status" value="1"/>
</dbReference>
<dbReference type="GO" id="GO:0000030">
    <property type="term" value="F:mannosyltransferase activity"/>
    <property type="evidence" value="ECO:0007669"/>
    <property type="project" value="TreeGrafter"/>
</dbReference>
<dbReference type="Gene3D" id="3.90.550.20">
    <property type="match status" value="1"/>
</dbReference>
<organism evidence="2 3">
    <name type="scientific">Estrella lausannensis</name>
    <dbReference type="NCBI Taxonomy" id="483423"/>
    <lineage>
        <taxon>Bacteria</taxon>
        <taxon>Pseudomonadati</taxon>
        <taxon>Chlamydiota</taxon>
        <taxon>Chlamydiia</taxon>
        <taxon>Parachlamydiales</taxon>
        <taxon>Candidatus Criblamydiaceae</taxon>
        <taxon>Estrella</taxon>
    </lineage>
</organism>
<sequence length="553" mass="63121">MEWFQDEKMVSKESWADIDFERSLLRHQRDLSIYRVLTSKERPASGEIRELVSLLKRLFTEERKAAEPIPKKIHQIWLGHNPPEDYKKWMESWKRLPGFTYHLWTDADIATFPLQNRALYEAADNPGAKSDIARYEILYREGGIYTDADTECFHPDKLTALCENLSFFAGIEPLCQALGIWIGNSIIGAQPLSPIMKRVVDALPADYPKQAKSPVYVTGPAYFSHQIKAMLREGGTPAGTVIFPTTVFYPHTKNEVLTAAKEQGVLQTPPETICAHYYGKSWHKMSINTLKRASNPSYPSFEKALQHSKREREAYKFLAHPLHREKEKHAERLTKLQDLYHRLGKAQASSSIPKIIHQIESVSFTPSALSYIASWMGMKGFSYRLWSKEELFAEIPGLRDIPNEKKMDFAKFSLLLRYGGIYAEANLFCYDEVFFDEITNRVGFFAGLEPLAEAKGLVISPLLIGAESGLPLLELALKRMKTEGVTGSKALSEAFFDEKDARYERVVFPPSFFYPFDRVDLEHLARANNTPTIPPECAALRAYYPAYKKRVIL</sequence>
<keyword evidence="1" id="KW-0808">Transferase</keyword>
<dbReference type="Proteomes" id="UP000220251">
    <property type="component" value="Unassembled WGS sequence"/>
</dbReference>
<dbReference type="InterPro" id="IPR029044">
    <property type="entry name" value="Nucleotide-diphossugar_trans"/>
</dbReference>
<dbReference type="AlphaFoldDB" id="A0A0H5DPD1"/>
<accession>A0A0H5DPD1</accession>
<dbReference type="OrthoDB" id="9802987at2"/>
<dbReference type="GO" id="GO:0051999">
    <property type="term" value="P:mannosyl-inositol phosphorylceramide biosynthetic process"/>
    <property type="evidence" value="ECO:0007669"/>
    <property type="project" value="TreeGrafter"/>
</dbReference>
<evidence type="ECO:0000313" key="2">
    <source>
        <dbReference type="EMBL" id="CRX38272.1"/>
    </source>
</evidence>
<evidence type="ECO:0000256" key="1">
    <source>
        <dbReference type="ARBA" id="ARBA00022679"/>
    </source>
</evidence>